<evidence type="ECO:0000313" key="1">
    <source>
        <dbReference type="EMBL" id="GAH88397.1"/>
    </source>
</evidence>
<organism evidence="1">
    <name type="scientific">marine sediment metagenome</name>
    <dbReference type="NCBI Taxonomy" id="412755"/>
    <lineage>
        <taxon>unclassified sequences</taxon>
        <taxon>metagenomes</taxon>
        <taxon>ecological metagenomes</taxon>
    </lineage>
</organism>
<protein>
    <submittedName>
        <fullName evidence="1">Uncharacterized protein</fullName>
    </submittedName>
</protein>
<feature type="non-terminal residue" evidence="1">
    <location>
        <position position="134"/>
    </location>
</feature>
<sequence length="134" mass="15450">MVRERYTMKTVKGGRVKIKQGYLYGVGAPYGFHMAFQEHPPGGSGRTHTHVWIDSETYPDLIGELYSYVMCEFESYPRNVETFALVQAWNVSEDGTEFEGPDLAYELVINRKLSQTHVTHLEEWLTDVLDEFIP</sequence>
<comment type="caution">
    <text evidence="1">The sequence shown here is derived from an EMBL/GenBank/DDBJ whole genome shotgun (WGS) entry which is preliminary data.</text>
</comment>
<dbReference type="AlphaFoldDB" id="X1J340"/>
<proteinExistence type="predicted"/>
<gene>
    <name evidence="1" type="ORF">S03H2_58417</name>
</gene>
<name>X1J340_9ZZZZ</name>
<reference evidence="1" key="1">
    <citation type="journal article" date="2014" name="Front. Microbiol.">
        <title>High frequency of phylogenetically diverse reductive dehalogenase-homologous genes in deep subseafloor sedimentary metagenomes.</title>
        <authorList>
            <person name="Kawai M."/>
            <person name="Futagami T."/>
            <person name="Toyoda A."/>
            <person name="Takaki Y."/>
            <person name="Nishi S."/>
            <person name="Hori S."/>
            <person name="Arai W."/>
            <person name="Tsubouchi T."/>
            <person name="Morono Y."/>
            <person name="Uchiyama I."/>
            <person name="Ito T."/>
            <person name="Fujiyama A."/>
            <person name="Inagaki F."/>
            <person name="Takami H."/>
        </authorList>
    </citation>
    <scope>NUCLEOTIDE SEQUENCE</scope>
    <source>
        <strain evidence="1">Expedition CK06-06</strain>
    </source>
</reference>
<accession>X1J340</accession>
<dbReference type="EMBL" id="BARU01037495">
    <property type="protein sequence ID" value="GAH88397.1"/>
    <property type="molecule type" value="Genomic_DNA"/>
</dbReference>